<proteinExistence type="predicted"/>
<evidence type="ECO:0000313" key="2">
    <source>
        <dbReference type="Proteomes" id="UP000732399"/>
    </source>
</evidence>
<dbReference type="EMBL" id="JAAVJH010000012">
    <property type="protein sequence ID" value="NJR80052.1"/>
    <property type="molecule type" value="Genomic_DNA"/>
</dbReference>
<comment type="caution">
    <text evidence="1">The sequence shown here is derived from an EMBL/GenBank/DDBJ whole genome shotgun (WGS) entry which is preliminary data.</text>
</comment>
<keyword evidence="2" id="KW-1185">Reference proteome</keyword>
<name>A0ABX1CQ31_9SPHN</name>
<protein>
    <submittedName>
        <fullName evidence="1">Uncharacterized protein</fullName>
    </submittedName>
</protein>
<dbReference type="RefSeq" id="WP_168135609.1">
    <property type="nucleotide sequence ID" value="NZ_JAAVJH010000012.1"/>
</dbReference>
<accession>A0ABX1CQ31</accession>
<sequence length="143" mass="15650">MTDERLYRFHWLEEKRGRSAIRWRDHRGSAASAREEALTTAERSADGAIRVSLLTASRAPGRFVLTSRSGIQSWRPSQALPPSAPNAWADRLERERCRQSAASAVRTRLQAASEAGLIDAAGAARVAAALDLALIEKAAIRTE</sequence>
<dbReference type="Proteomes" id="UP000732399">
    <property type="component" value="Unassembled WGS sequence"/>
</dbReference>
<reference evidence="1 2" key="1">
    <citation type="submission" date="2020-03" db="EMBL/GenBank/DDBJ databases">
        <authorList>
            <person name="Wang L."/>
            <person name="He N."/>
            <person name="Li Y."/>
            <person name="Fang Y."/>
            <person name="Zhang F."/>
        </authorList>
    </citation>
    <scope>NUCLEOTIDE SEQUENCE [LARGE SCALE GENOMIC DNA]</scope>
    <source>
        <strain evidence="1 2">36D10-4-7</strain>
    </source>
</reference>
<evidence type="ECO:0000313" key="1">
    <source>
        <dbReference type="EMBL" id="NJR80052.1"/>
    </source>
</evidence>
<organism evidence="1 2">
    <name type="scientific">Sphingomonas corticis</name>
    <dbReference type="NCBI Taxonomy" id="2722791"/>
    <lineage>
        <taxon>Bacteria</taxon>
        <taxon>Pseudomonadati</taxon>
        <taxon>Pseudomonadota</taxon>
        <taxon>Alphaproteobacteria</taxon>
        <taxon>Sphingomonadales</taxon>
        <taxon>Sphingomonadaceae</taxon>
        <taxon>Sphingomonas</taxon>
    </lineage>
</organism>
<gene>
    <name evidence="1" type="ORF">HBH26_15820</name>
</gene>